<protein>
    <submittedName>
        <fullName evidence="5">DUF4349 domain-containing protein</fullName>
    </submittedName>
</protein>
<dbReference type="RefSeq" id="WP_149324852.1">
    <property type="nucleotide sequence ID" value="NZ_CP043504.1"/>
</dbReference>
<evidence type="ECO:0000313" key="5">
    <source>
        <dbReference type="EMBL" id="QEO09430.1"/>
    </source>
</evidence>
<feature type="coiled-coil region" evidence="1">
    <location>
        <begin position="184"/>
        <end position="211"/>
    </location>
</feature>
<keyword evidence="2" id="KW-0472">Membrane</keyword>
<reference evidence="5 6" key="1">
    <citation type="submission" date="2019-09" db="EMBL/GenBank/DDBJ databases">
        <title>Genome sequencing of strain KACC 19322.</title>
        <authorList>
            <person name="Heo J."/>
            <person name="Kim S.-J."/>
            <person name="Kim J.-S."/>
            <person name="Hong S.-B."/>
            <person name="Kwon S.-W."/>
        </authorList>
    </citation>
    <scope>NUCLEOTIDE SEQUENCE [LARGE SCALE GENOMIC DNA]</scope>
    <source>
        <strain evidence="5 6">KACC 19322</strain>
    </source>
</reference>
<dbReference type="AlphaFoldDB" id="A0A5C1Y704"/>
<keyword evidence="2" id="KW-0812">Transmembrane</keyword>
<keyword evidence="3" id="KW-0732">Signal</keyword>
<dbReference type="OrthoDB" id="186919at2"/>
<keyword evidence="6" id="KW-1185">Reference proteome</keyword>
<feature type="signal peptide" evidence="3">
    <location>
        <begin position="1"/>
        <end position="22"/>
    </location>
</feature>
<feature type="chain" id="PRO_5038862138" evidence="3">
    <location>
        <begin position="23"/>
        <end position="294"/>
    </location>
</feature>
<evidence type="ECO:0000256" key="3">
    <source>
        <dbReference type="SAM" id="SignalP"/>
    </source>
</evidence>
<sequence length="294" mass="30705">MRHSIRIPVALAAALAASTLFAGCTASGASDIGETPQHAAAPPVMDGDTRFADAATGELASTARTDEALVVTGSITITADDPIAAAEKATTITTAAGGRIDSRQQYAPRGGDAGSATLTLRIPADALEKVRGELTELGRVDETLLGSENVTALQRDLETRITTLRTSIGRYTGWLATAVTTSDLIELEQAIAQRQSELESLEAQQRELADQVAMSTITLNLRSEALAPPPEGPKDVWSAIAVGWNAFLGFWASALIGIGVGLPWLVLLAAAAVVVLWQVRRGRRTGDGARNTGP</sequence>
<evidence type="ECO:0000313" key="6">
    <source>
        <dbReference type="Proteomes" id="UP000322159"/>
    </source>
</evidence>
<proteinExistence type="predicted"/>
<keyword evidence="2" id="KW-1133">Transmembrane helix</keyword>
<feature type="transmembrane region" description="Helical" evidence="2">
    <location>
        <begin position="248"/>
        <end position="277"/>
    </location>
</feature>
<dbReference type="Pfam" id="PF14257">
    <property type="entry name" value="DUF4349"/>
    <property type="match status" value="1"/>
</dbReference>
<feature type="domain" description="DUF4349" evidence="4">
    <location>
        <begin position="68"/>
        <end position="276"/>
    </location>
</feature>
<dbReference type="Proteomes" id="UP000322159">
    <property type="component" value="Chromosome"/>
</dbReference>
<accession>A0A5C1Y704</accession>
<gene>
    <name evidence="5" type="ORF">FLP23_05050</name>
</gene>
<keyword evidence="1" id="KW-0175">Coiled coil</keyword>
<dbReference type="EMBL" id="CP043504">
    <property type="protein sequence ID" value="QEO09430.1"/>
    <property type="molecule type" value="Genomic_DNA"/>
</dbReference>
<evidence type="ECO:0000256" key="2">
    <source>
        <dbReference type="SAM" id="Phobius"/>
    </source>
</evidence>
<name>A0A5C1Y704_9MICO</name>
<dbReference type="KEGG" id="lyk:FLP23_05050"/>
<evidence type="ECO:0000259" key="4">
    <source>
        <dbReference type="Pfam" id="PF14257"/>
    </source>
</evidence>
<dbReference type="PROSITE" id="PS51257">
    <property type="entry name" value="PROKAR_LIPOPROTEIN"/>
    <property type="match status" value="1"/>
</dbReference>
<dbReference type="InterPro" id="IPR025645">
    <property type="entry name" value="DUF4349"/>
</dbReference>
<organism evidence="5 6">
    <name type="scientific">Protaetiibacter larvae</name>
    <dbReference type="NCBI Taxonomy" id="2592654"/>
    <lineage>
        <taxon>Bacteria</taxon>
        <taxon>Bacillati</taxon>
        <taxon>Actinomycetota</taxon>
        <taxon>Actinomycetes</taxon>
        <taxon>Micrococcales</taxon>
        <taxon>Microbacteriaceae</taxon>
        <taxon>Protaetiibacter</taxon>
    </lineage>
</organism>
<evidence type="ECO:0000256" key="1">
    <source>
        <dbReference type="SAM" id="Coils"/>
    </source>
</evidence>